<evidence type="ECO:0000256" key="3">
    <source>
        <dbReference type="ARBA" id="ARBA00022917"/>
    </source>
</evidence>
<dbReference type="GO" id="GO:0003723">
    <property type="term" value="F:RNA binding"/>
    <property type="evidence" value="ECO:0007669"/>
    <property type="project" value="InterPro"/>
</dbReference>
<proteinExistence type="inferred from homology"/>
<dbReference type="PANTHER" id="PTHR23253:SF9">
    <property type="entry name" value="EUKARYOTIC TRANSLATION INITIATION FACTOR 4 GAMMA 2"/>
    <property type="match status" value="1"/>
</dbReference>
<feature type="non-terminal residue" evidence="6">
    <location>
        <position position="1"/>
    </location>
</feature>
<feature type="compositionally biased region" description="Polar residues" evidence="4">
    <location>
        <begin position="288"/>
        <end position="314"/>
    </location>
</feature>
<reference evidence="6 7" key="1">
    <citation type="submission" date="2016-03" db="EMBL/GenBank/DDBJ databases">
        <title>Comparative genomics of the ectomycorrhizal sister species Rhizopogon vinicolor and Rhizopogon vesiculosus (Basidiomycota: Boletales) reveals a divergence of the mating type B locus.</title>
        <authorList>
            <person name="Mujic A.B."/>
            <person name="Kuo A."/>
            <person name="Tritt A."/>
            <person name="Lipzen A."/>
            <person name="Chen C."/>
            <person name="Johnson J."/>
            <person name="Sharma A."/>
            <person name="Barry K."/>
            <person name="Grigoriev I.V."/>
            <person name="Spatafora J.W."/>
        </authorList>
    </citation>
    <scope>NUCLEOTIDE SEQUENCE [LARGE SCALE GENOMIC DNA]</scope>
    <source>
        <strain evidence="6 7">AM-OR11-056</strain>
    </source>
</reference>
<dbReference type="OrthoDB" id="514777at2759"/>
<evidence type="ECO:0000256" key="2">
    <source>
        <dbReference type="ARBA" id="ARBA00022540"/>
    </source>
</evidence>
<evidence type="ECO:0000259" key="5">
    <source>
        <dbReference type="Pfam" id="PF02854"/>
    </source>
</evidence>
<evidence type="ECO:0000256" key="4">
    <source>
        <dbReference type="SAM" id="MobiDB-lite"/>
    </source>
</evidence>
<dbReference type="Pfam" id="PF02854">
    <property type="entry name" value="MIF4G"/>
    <property type="match status" value="1"/>
</dbReference>
<keyword evidence="3" id="KW-0648">Protein biosynthesis</keyword>
<accession>A0A1J8PHT2</accession>
<dbReference type="EMBL" id="LVVM01006280">
    <property type="protein sequence ID" value="OJA08525.1"/>
    <property type="molecule type" value="Genomic_DNA"/>
</dbReference>
<keyword evidence="7" id="KW-1185">Reference proteome</keyword>
<dbReference type="Gene3D" id="1.25.40.180">
    <property type="match status" value="2"/>
</dbReference>
<evidence type="ECO:0000313" key="7">
    <source>
        <dbReference type="Proteomes" id="UP000183567"/>
    </source>
</evidence>
<feature type="region of interest" description="Disordered" evidence="4">
    <location>
        <begin position="206"/>
        <end position="314"/>
    </location>
</feature>
<feature type="compositionally biased region" description="Basic and acidic residues" evidence="4">
    <location>
        <begin position="278"/>
        <end position="287"/>
    </location>
</feature>
<evidence type="ECO:0000313" key="6">
    <source>
        <dbReference type="EMBL" id="OJA08525.1"/>
    </source>
</evidence>
<dbReference type="Proteomes" id="UP000183567">
    <property type="component" value="Unassembled WGS sequence"/>
</dbReference>
<dbReference type="SUPFAM" id="SSF48371">
    <property type="entry name" value="ARM repeat"/>
    <property type="match status" value="2"/>
</dbReference>
<dbReference type="InterPro" id="IPR003890">
    <property type="entry name" value="MIF4G-like_typ-3"/>
</dbReference>
<comment type="caution">
    <text evidence="6">The sequence shown here is derived from an EMBL/GenBank/DDBJ whole genome shotgun (WGS) entry which is preliminary data.</text>
</comment>
<dbReference type="STRING" id="180088.A0A1J8PHT2"/>
<keyword evidence="2" id="KW-0396">Initiation factor</keyword>
<feature type="non-terminal residue" evidence="6">
    <location>
        <position position="314"/>
    </location>
</feature>
<dbReference type="AlphaFoldDB" id="A0A1J8PHT2"/>
<name>A0A1J8PHT2_9AGAM</name>
<comment type="similarity">
    <text evidence="1">Belongs to the eukaryotic initiation factor 4G family.</text>
</comment>
<dbReference type="InterPro" id="IPR016024">
    <property type="entry name" value="ARM-type_fold"/>
</dbReference>
<protein>
    <recommendedName>
        <fullName evidence="5">MIF4G domain-containing protein</fullName>
    </recommendedName>
</protein>
<sequence>ATKAANEKKGTEEAELYSDEYYAAQKAKRQGLGLIKFIGELFKLQMLTERIMHKCVKKLLGNVENPEEEEIESLCQLLKTLFKLQMLTERIMHGFVKKLLGNVENPKEEVIEGLCQLLKTVGQLLDTPKARAYMDVYFIRMKELSKSTNISSCMQFMLQDVIELRERRWDVIELRERKWVSRNAIAAPTTIAAVYEVAAKDRAVAEREPYNRQASISRGRSQRGGERNQEFGPDGWAVAGSSVSRPPPNPKAGDLSQFGKISKGAPMVMGPSSVFAGGKKDSKREPLSRTSSSSNMFHMLSQNPELTTESSAKH</sequence>
<evidence type="ECO:0000256" key="1">
    <source>
        <dbReference type="ARBA" id="ARBA00005775"/>
    </source>
</evidence>
<dbReference type="PANTHER" id="PTHR23253">
    <property type="entry name" value="EUKARYOTIC TRANSLATION INITIATION FACTOR 4 GAMMA"/>
    <property type="match status" value="1"/>
</dbReference>
<organism evidence="6 7">
    <name type="scientific">Rhizopogon vesiculosus</name>
    <dbReference type="NCBI Taxonomy" id="180088"/>
    <lineage>
        <taxon>Eukaryota</taxon>
        <taxon>Fungi</taxon>
        <taxon>Dikarya</taxon>
        <taxon>Basidiomycota</taxon>
        <taxon>Agaricomycotina</taxon>
        <taxon>Agaricomycetes</taxon>
        <taxon>Agaricomycetidae</taxon>
        <taxon>Boletales</taxon>
        <taxon>Suillineae</taxon>
        <taxon>Rhizopogonaceae</taxon>
        <taxon>Rhizopogon</taxon>
    </lineage>
</organism>
<feature type="domain" description="MIF4G" evidence="5">
    <location>
        <begin position="81"/>
        <end position="166"/>
    </location>
</feature>
<gene>
    <name evidence="6" type="ORF">AZE42_02445</name>
</gene>